<dbReference type="GO" id="GO:0005737">
    <property type="term" value="C:cytoplasm"/>
    <property type="evidence" value="ECO:0007669"/>
    <property type="project" value="UniProtKB-SubCell"/>
</dbReference>
<comment type="similarity">
    <text evidence="4">Belongs to the ced-6 family.</text>
</comment>
<proteinExistence type="inferred from homology"/>
<evidence type="ECO:0000256" key="3">
    <source>
        <dbReference type="ARBA" id="ARBA00022907"/>
    </source>
</evidence>
<keyword evidence="8" id="KW-1185">Reference proteome</keyword>
<dbReference type="CDD" id="cd01273">
    <property type="entry name" value="PTB_CED-6"/>
    <property type="match status" value="1"/>
</dbReference>
<accession>A0AAV6VTU0</accession>
<sequence length="387" mass="43111">MIKQSNLLKWAHNNKNNSKNGTNKSWIHPPDALQHGHVAYLVKFLGSIEVDQAKGIDVVKDGIRKLKFNQQLRKAEGTKTPKVEVTISIDGVAIQDSKTKQIFHQYPLHRISYCANDKSDKKFFSFIAKEDNGEKHMCFVFASDKLAEDITLTIGEAFDLAYRKFLDTSGKDLEAKKQLMILQKRVQELENENTLLKQRLAEKTKESFVGNGNVTNGQSNHSQNLLHLNGDSSAAIRHQSAIEPHYATINNNTRNENAKSLPPTSPSQELFNLVSFSTAPSVGTKLENLCLDDLDDFNPRQDNIIRNGNKANGNGVTTDIFGAPPFNPSTQTGSVDPFGMGDFSSSHEQDLENAIGELDKKISEMRDGFQRGISFGNDDFFDSAEVH</sequence>
<keyword evidence="2" id="KW-0963">Cytoplasm</keyword>
<dbReference type="InterPro" id="IPR051133">
    <property type="entry name" value="Adapter_Engulfment-Domain"/>
</dbReference>
<dbReference type="Gene3D" id="2.30.29.30">
    <property type="entry name" value="Pleckstrin-homology domain (PH domain)/Phosphotyrosine-binding domain (PTB)"/>
    <property type="match status" value="1"/>
</dbReference>
<dbReference type="PANTHER" id="PTHR11232">
    <property type="entry name" value="PHOSPHOTYROSINE INTERACTION DOMAIN-CONTAINING FAMILY MEMBER"/>
    <property type="match status" value="1"/>
</dbReference>
<name>A0AAV6VTU0_9ARAC</name>
<dbReference type="Pfam" id="PF00640">
    <property type="entry name" value="PID"/>
    <property type="match status" value="1"/>
</dbReference>
<dbReference type="AlphaFoldDB" id="A0AAV6VTU0"/>
<comment type="caution">
    <text evidence="7">The sequence shown here is derived from an EMBL/GenBank/DDBJ whole genome shotgun (WGS) entry which is preliminary data.</text>
</comment>
<feature type="domain" description="PID" evidence="6">
    <location>
        <begin position="38"/>
        <end position="167"/>
    </location>
</feature>
<dbReference type="InterPro" id="IPR011993">
    <property type="entry name" value="PH-like_dom_sf"/>
</dbReference>
<evidence type="ECO:0000256" key="1">
    <source>
        <dbReference type="ARBA" id="ARBA00004496"/>
    </source>
</evidence>
<gene>
    <name evidence="7" type="ORF">JTE90_006192</name>
</gene>
<dbReference type="SMART" id="SM00462">
    <property type="entry name" value="PTB"/>
    <property type="match status" value="1"/>
</dbReference>
<evidence type="ECO:0000256" key="2">
    <source>
        <dbReference type="ARBA" id="ARBA00022490"/>
    </source>
</evidence>
<evidence type="ECO:0000256" key="5">
    <source>
        <dbReference type="SAM" id="Coils"/>
    </source>
</evidence>
<evidence type="ECO:0000313" key="7">
    <source>
        <dbReference type="EMBL" id="KAG8199945.1"/>
    </source>
</evidence>
<feature type="coiled-coil region" evidence="5">
    <location>
        <begin position="172"/>
        <end position="206"/>
    </location>
</feature>
<reference evidence="7 8" key="1">
    <citation type="journal article" date="2022" name="Nat. Ecol. Evol.">
        <title>A masculinizing supergene underlies an exaggerated male reproductive morph in a spider.</title>
        <authorList>
            <person name="Hendrickx F."/>
            <person name="De Corte Z."/>
            <person name="Sonet G."/>
            <person name="Van Belleghem S.M."/>
            <person name="Kostlbacher S."/>
            <person name="Vangestel C."/>
        </authorList>
    </citation>
    <scope>NUCLEOTIDE SEQUENCE [LARGE SCALE GENOMIC DNA]</scope>
    <source>
        <strain evidence="7">W744_W776</strain>
    </source>
</reference>
<evidence type="ECO:0000256" key="4">
    <source>
        <dbReference type="ARBA" id="ARBA00060944"/>
    </source>
</evidence>
<comment type="subcellular location">
    <subcellularLocation>
        <location evidence="1">Cytoplasm</location>
    </subcellularLocation>
</comment>
<organism evidence="7 8">
    <name type="scientific">Oedothorax gibbosus</name>
    <dbReference type="NCBI Taxonomy" id="931172"/>
    <lineage>
        <taxon>Eukaryota</taxon>
        <taxon>Metazoa</taxon>
        <taxon>Ecdysozoa</taxon>
        <taxon>Arthropoda</taxon>
        <taxon>Chelicerata</taxon>
        <taxon>Arachnida</taxon>
        <taxon>Araneae</taxon>
        <taxon>Araneomorphae</taxon>
        <taxon>Entelegynae</taxon>
        <taxon>Araneoidea</taxon>
        <taxon>Linyphiidae</taxon>
        <taxon>Erigoninae</taxon>
        <taxon>Oedothorax</taxon>
    </lineage>
</organism>
<keyword evidence="5" id="KW-0175">Coiled coil</keyword>
<dbReference type="FunFam" id="2.30.29.30:FF:000118">
    <property type="entry name" value="GULP PTB domain containing engulfment adaptor 1"/>
    <property type="match status" value="1"/>
</dbReference>
<evidence type="ECO:0000259" key="6">
    <source>
        <dbReference type="PROSITE" id="PS01179"/>
    </source>
</evidence>
<dbReference type="PANTHER" id="PTHR11232:SF77">
    <property type="entry name" value="GULP PTB DOMAIN CONTAINING ENGULFMENT ADAPTOR 1"/>
    <property type="match status" value="1"/>
</dbReference>
<dbReference type="Proteomes" id="UP000827092">
    <property type="component" value="Unassembled WGS sequence"/>
</dbReference>
<dbReference type="GO" id="GO:0043277">
    <property type="term" value="P:apoptotic cell clearance"/>
    <property type="evidence" value="ECO:0007669"/>
    <property type="project" value="UniProtKB-ARBA"/>
</dbReference>
<dbReference type="SUPFAM" id="SSF50729">
    <property type="entry name" value="PH domain-like"/>
    <property type="match status" value="1"/>
</dbReference>
<evidence type="ECO:0000313" key="8">
    <source>
        <dbReference type="Proteomes" id="UP000827092"/>
    </source>
</evidence>
<dbReference type="PROSITE" id="PS01179">
    <property type="entry name" value="PID"/>
    <property type="match status" value="1"/>
</dbReference>
<keyword evidence="3" id="KW-0581">Phagocytosis</keyword>
<protein>
    <recommendedName>
        <fullName evidence="6">PID domain-containing protein</fullName>
    </recommendedName>
</protein>
<dbReference type="InterPro" id="IPR006020">
    <property type="entry name" value="PTB/PI_dom"/>
</dbReference>
<dbReference type="EMBL" id="JAFNEN010000022">
    <property type="protein sequence ID" value="KAG8199945.1"/>
    <property type="molecule type" value="Genomic_DNA"/>
</dbReference>